<dbReference type="Proteomes" id="UP000256429">
    <property type="component" value="Unassembled WGS sequence"/>
</dbReference>
<organism evidence="1 2">
    <name type="scientific">Lutibacter oceani</name>
    <dbReference type="NCBI Taxonomy" id="1853311"/>
    <lineage>
        <taxon>Bacteria</taxon>
        <taxon>Pseudomonadati</taxon>
        <taxon>Bacteroidota</taxon>
        <taxon>Flavobacteriia</taxon>
        <taxon>Flavobacteriales</taxon>
        <taxon>Flavobacteriaceae</taxon>
        <taxon>Lutibacter</taxon>
    </lineage>
</organism>
<reference evidence="1 2" key="1">
    <citation type="submission" date="2018-08" db="EMBL/GenBank/DDBJ databases">
        <title>Genomic Encyclopedia of Type Strains, Phase III (KMG-III): the genomes of soil and plant-associated and newly described type strains.</title>
        <authorList>
            <person name="Whitman W."/>
        </authorList>
    </citation>
    <scope>NUCLEOTIDE SEQUENCE [LARGE SCALE GENOMIC DNA]</scope>
    <source>
        <strain evidence="1 2">325-5</strain>
    </source>
</reference>
<protein>
    <submittedName>
        <fullName evidence="1">RteC protein</fullName>
    </submittedName>
</protein>
<proteinExistence type="predicted"/>
<dbReference type="InterPro" id="IPR018534">
    <property type="entry name" value="Tet_reg_excision_RteC"/>
</dbReference>
<evidence type="ECO:0000313" key="1">
    <source>
        <dbReference type="EMBL" id="REE83020.1"/>
    </source>
</evidence>
<accession>A0A3D9RSV5</accession>
<evidence type="ECO:0000313" key="2">
    <source>
        <dbReference type="Proteomes" id="UP000256429"/>
    </source>
</evidence>
<keyword evidence="2" id="KW-1185">Reference proteome</keyword>
<dbReference type="AlphaFoldDB" id="A0A3D9RSV5"/>
<dbReference type="EMBL" id="QTTQ01000009">
    <property type="protein sequence ID" value="REE83020.1"/>
    <property type="molecule type" value="Genomic_DNA"/>
</dbReference>
<dbReference type="RefSeq" id="WP_115877709.1">
    <property type="nucleotide sequence ID" value="NZ_QTTQ01000009.1"/>
</dbReference>
<name>A0A3D9RSV5_9FLAO</name>
<dbReference type="Pfam" id="PF09357">
    <property type="entry name" value="RteC"/>
    <property type="match status" value="1"/>
</dbReference>
<comment type="caution">
    <text evidence="1">The sequence shown here is derived from an EMBL/GenBank/DDBJ whole genome shotgun (WGS) entry which is preliminary data.</text>
</comment>
<gene>
    <name evidence="1" type="ORF">BX611_0299</name>
</gene>
<dbReference type="OrthoDB" id="790983at2"/>
<sequence>MKKIKSLIKRYGITISNIEKSDAKTLTKLNKCIALSQECLNQLRVHIREHDFVSQEEEIDFFKHKKPKIYGKLKFFAHQLNFLSECPDSSIGIQKIFINKALKKLESEKKKNLTFYKYYNHNETSFDDKYFVRGNNQLDLFSNTFHLNKDPQFSTSHDLVVAEIIAYDLIIDYYKRKLESFKLNNSQIVVKEVLPKILSNLPWTASKTDLVELLYALNASGAIKNGEAEMKKLVEICKQLFGIDLGNIYKTYSEIKVRENDPTKFLDLMKINLIRKLNSEQ</sequence>